<dbReference type="InterPro" id="IPR011712">
    <property type="entry name" value="Sig_transdc_His_kin_sub3_dim/P"/>
</dbReference>
<dbReference type="Gene3D" id="3.30.565.10">
    <property type="entry name" value="Histidine kinase-like ATPase, C-terminal domain"/>
    <property type="match status" value="1"/>
</dbReference>
<dbReference type="PANTHER" id="PTHR24421">
    <property type="entry name" value="NITRATE/NITRITE SENSOR PROTEIN NARX-RELATED"/>
    <property type="match status" value="1"/>
</dbReference>
<feature type="compositionally biased region" description="Polar residues" evidence="4">
    <location>
        <begin position="519"/>
        <end position="530"/>
    </location>
</feature>
<keyword evidence="3" id="KW-0902">Two-component regulatory system</keyword>
<dbReference type="OrthoDB" id="5241249at2"/>
<keyword evidence="7" id="KW-1185">Reference proteome</keyword>
<keyword evidence="1" id="KW-0808">Transferase</keyword>
<dbReference type="Pfam" id="PF07730">
    <property type="entry name" value="HisKA_3"/>
    <property type="match status" value="1"/>
</dbReference>
<dbReference type="CDD" id="cd16917">
    <property type="entry name" value="HATPase_UhpB-NarQ-NarX-like"/>
    <property type="match status" value="1"/>
</dbReference>
<reference evidence="6 7" key="1">
    <citation type="submission" date="2019-05" db="EMBL/GenBank/DDBJ databases">
        <title>Nesterenkonia sp. GY239, isolated from the Southern Atlantic Ocean.</title>
        <authorList>
            <person name="Zhang G."/>
        </authorList>
    </citation>
    <scope>NUCLEOTIDE SEQUENCE [LARGE SCALE GENOMIC DNA]</scope>
    <source>
        <strain evidence="6 7">GY239</strain>
    </source>
</reference>
<dbReference type="Pfam" id="PF13185">
    <property type="entry name" value="GAF_2"/>
    <property type="match status" value="1"/>
</dbReference>
<accession>A0A5R9AJL7</accession>
<dbReference type="GO" id="GO:0000155">
    <property type="term" value="F:phosphorelay sensor kinase activity"/>
    <property type="evidence" value="ECO:0007669"/>
    <property type="project" value="InterPro"/>
</dbReference>
<name>A0A5R9AJL7_9MICC</name>
<feature type="region of interest" description="Disordered" evidence="4">
    <location>
        <begin position="1"/>
        <end position="20"/>
    </location>
</feature>
<evidence type="ECO:0000256" key="2">
    <source>
        <dbReference type="ARBA" id="ARBA00022777"/>
    </source>
</evidence>
<keyword evidence="2" id="KW-0418">Kinase</keyword>
<dbReference type="AlphaFoldDB" id="A0A5R9AJL7"/>
<dbReference type="PANTHER" id="PTHR24421:SF56">
    <property type="entry name" value="OXYGEN SENSOR HISTIDINE KINASE RESPONSE REGULATOR DOST"/>
    <property type="match status" value="1"/>
</dbReference>
<dbReference type="SUPFAM" id="SSF55781">
    <property type="entry name" value="GAF domain-like"/>
    <property type="match status" value="2"/>
</dbReference>
<dbReference type="SUPFAM" id="SSF55874">
    <property type="entry name" value="ATPase domain of HSP90 chaperone/DNA topoisomerase II/histidine kinase"/>
    <property type="match status" value="1"/>
</dbReference>
<protein>
    <submittedName>
        <fullName evidence="6">GAF domain-containing protein</fullName>
    </submittedName>
</protein>
<feature type="domain" description="GAF" evidence="5">
    <location>
        <begin position="217"/>
        <end position="360"/>
    </location>
</feature>
<dbReference type="InterPro" id="IPR003018">
    <property type="entry name" value="GAF"/>
</dbReference>
<evidence type="ECO:0000256" key="3">
    <source>
        <dbReference type="ARBA" id="ARBA00023012"/>
    </source>
</evidence>
<dbReference type="GO" id="GO:0046983">
    <property type="term" value="F:protein dimerization activity"/>
    <property type="evidence" value="ECO:0007669"/>
    <property type="project" value="InterPro"/>
</dbReference>
<dbReference type="EMBL" id="VAWA01000003">
    <property type="protein sequence ID" value="TLP78881.1"/>
    <property type="molecule type" value="Genomic_DNA"/>
</dbReference>
<organism evidence="6 7">
    <name type="scientific">Nesterenkonia sphaerica</name>
    <dbReference type="NCBI Taxonomy" id="1804988"/>
    <lineage>
        <taxon>Bacteria</taxon>
        <taxon>Bacillati</taxon>
        <taxon>Actinomycetota</taxon>
        <taxon>Actinomycetes</taxon>
        <taxon>Micrococcales</taxon>
        <taxon>Micrococcaceae</taxon>
        <taxon>Nesterenkonia</taxon>
    </lineage>
</organism>
<dbReference type="Gene3D" id="1.20.5.1930">
    <property type="match status" value="1"/>
</dbReference>
<evidence type="ECO:0000313" key="7">
    <source>
        <dbReference type="Proteomes" id="UP000306544"/>
    </source>
</evidence>
<dbReference type="InterPro" id="IPR036890">
    <property type="entry name" value="HATPase_C_sf"/>
</dbReference>
<proteinExistence type="predicted"/>
<dbReference type="GO" id="GO:0016020">
    <property type="term" value="C:membrane"/>
    <property type="evidence" value="ECO:0007669"/>
    <property type="project" value="InterPro"/>
</dbReference>
<sequence length="563" mass="60214">MPDPFTDLSGPRREPGRGADGVAAAVRSEKLRDQHGLLHLIRASHLVTEDLDLDHVLRHLVEAARALVDAHFAALGVLDDHGKLGRFIHIGMPAELVSRIGHPPRGLGVLGAVLSGETIRLEKLQEDPRSVGAPVDHPAMQAFLGVPITIQGSTYGALYLTNPSAEAFTAEDELLIGALAGTAATAISNAQLYEQTRRAKELHSTLSDVTTKLLAVEDGEVFGVLAHSLVSLLDAQLVLVSVAESVGKALYVDTARGEGAAQIEGSQVPWMDCVLSRAMEGERGITTVQDGEPNPFTDDLPNASMIAVPLSVSGERVAALCATRSERDPSFTHDDLDLLGEFANQANLAIALAWARADRLRMEMVAERARIARDLHDHVIQKLFATGLELQALASTDPQLTETLGPHVRRIDSAITDIRTAIFALQTQASADEIRHRLLEVITEISPSLPSIPRMTFTGPVGLILDGALADDVVAVLRESLTNVARHANARTIEVEIAASDTHIAITVDDDGVGPPSEPSRSSGTRNLTARAQDHGGEFTLSARSPRGTRALWKVPISPGRLR</sequence>
<dbReference type="InterPro" id="IPR029016">
    <property type="entry name" value="GAF-like_dom_sf"/>
</dbReference>
<dbReference type="Pfam" id="PF01590">
    <property type="entry name" value="GAF"/>
    <property type="match status" value="1"/>
</dbReference>
<evidence type="ECO:0000256" key="1">
    <source>
        <dbReference type="ARBA" id="ARBA00022679"/>
    </source>
</evidence>
<gene>
    <name evidence="6" type="ORF">FEF27_03180</name>
</gene>
<dbReference type="Gene3D" id="3.30.450.40">
    <property type="match status" value="2"/>
</dbReference>
<dbReference type="Proteomes" id="UP000306544">
    <property type="component" value="Unassembled WGS sequence"/>
</dbReference>
<evidence type="ECO:0000256" key="4">
    <source>
        <dbReference type="SAM" id="MobiDB-lite"/>
    </source>
</evidence>
<feature type="domain" description="GAF" evidence="5">
    <location>
        <begin position="52"/>
        <end position="197"/>
    </location>
</feature>
<evidence type="ECO:0000313" key="6">
    <source>
        <dbReference type="EMBL" id="TLP78881.1"/>
    </source>
</evidence>
<dbReference type="InterPro" id="IPR003594">
    <property type="entry name" value="HATPase_dom"/>
</dbReference>
<feature type="region of interest" description="Disordered" evidence="4">
    <location>
        <begin position="509"/>
        <end position="545"/>
    </location>
</feature>
<evidence type="ECO:0000259" key="5">
    <source>
        <dbReference type="SMART" id="SM00065"/>
    </source>
</evidence>
<dbReference type="InterPro" id="IPR050482">
    <property type="entry name" value="Sensor_HK_TwoCompSys"/>
</dbReference>
<comment type="caution">
    <text evidence="6">The sequence shown here is derived from an EMBL/GenBank/DDBJ whole genome shotgun (WGS) entry which is preliminary data.</text>
</comment>
<dbReference type="SMART" id="SM00065">
    <property type="entry name" value="GAF"/>
    <property type="match status" value="2"/>
</dbReference>
<dbReference type="Pfam" id="PF02518">
    <property type="entry name" value="HATPase_c"/>
    <property type="match status" value="1"/>
</dbReference>